<evidence type="ECO:0000313" key="1">
    <source>
        <dbReference type="EMBL" id="OEH81458.1"/>
    </source>
</evidence>
<accession>A0A1E5KUL7</accession>
<dbReference type="InterPro" id="IPR039498">
    <property type="entry name" value="NTP_transf_5"/>
</dbReference>
<evidence type="ECO:0000313" key="2">
    <source>
        <dbReference type="Proteomes" id="UP000095256"/>
    </source>
</evidence>
<dbReference type="EMBL" id="MIEK01000045">
    <property type="protein sequence ID" value="OEH81458.1"/>
    <property type="molecule type" value="Genomic_DNA"/>
</dbReference>
<proteinExistence type="predicted"/>
<protein>
    <recommendedName>
        <fullName evidence="3">Nucleotidyltransferase</fullName>
    </recommendedName>
</protein>
<comment type="caution">
    <text evidence="1">The sequence shown here is derived from an EMBL/GenBank/DDBJ whole genome shotgun (WGS) entry which is preliminary data.</text>
</comment>
<gene>
    <name evidence="1" type="ORF">BCR26_04215</name>
</gene>
<dbReference type="STRING" id="762845.BCR26_04215"/>
<dbReference type="Gene3D" id="3.30.460.40">
    <property type="match status" value="1"/>
</dbReference>
<dbReference type="OrthoDB" id="1737003at2"/>
<reference evidence="1 2" key="1">
    <citation type="submission" date="2016-09" db="EMBL/GenBank/DDBJ databases">
        <authorList>
            <person name="Capua I."/>
            <person name="De Benedictis P."/>
            <person name="Joannis T."/>
            <person name="Lombin L.H."/>
            <person name="Cattoli G."/>
        </authorList>
    </citation>
    <scope>NUCLEOTIDE SEQUENCE [LARGE SCALE GENOMIC DNA]</scope>
    <source>
        <strain evidence="1 2">LMG 25899</strain>
    </source>
</reference>
<sequence>MNNLKESKYLFDILYNFLGINVELDKNISSLNLEKILYQATLHRITPVIYHYFFNENITSKINNNIYKLLKTQYDISSYRDRMLSNEAHEICRYAKKTDVDAMILKGPILSNYLYNQQGLRMYGDIDILMNREDLSKGKKLISSLGYMQANKNKDTDLLIEATRFDILKKEISSHETVEFYKNGQVNLLDEIIVDINHSVLWKKTTQINLFDDISTNTFLDNNFDYKFEGKKIVGPTPELLFIHTCLHLYSEAVLFCWQYSWHKNWGDIEMIKYLDIGLLMNKEIDWDIVNSYIEDKDFRVGIEFVISNFNILFPIFPIPKLLKKYVNSESKVNYYYTCKGEIKHWNNSLKDRVFNQNIRLEDVLNNTKKGDLLKKNE</sequence>
<organism evidence="1 2">
    <name type="scientific">Enterococcus rivorum</name>
    <dbReference type="NCBI Taxonomy" id="762845"/>
    <lineage>
        <taxon>Bacteria</taxon>
        <taxon>Bacillati</taxon>
        <taxon>Bacillota</taxon>
        <taxon>Bacilli</taxon>
        <taxon>Lactobacillales</taxon>
        <taxon>Enterococcaceae</taxon>
        <taxon>Enterococcus</taxon>
    </lineage>
</organism>
<name>A0A1E5KUL7_9ENTE</name>
<dbReference type="Proteomes" id="UP000095256">
    <property type="component" value="Unassembled WGS sequence"/>
</dbReference>
<dbReference type="Pfam" id="PF14907">
    <property type="entry name" value="NTP_transf_5"/>
    <property type="match status" value="1"/>
</dbReference>
<dbReference type="RefSeq" id="WP_069699513.1">
    <property type="nucleotide sequence ID" value="NZ_JAGGMA010000013.1"/>
</dbReference>
<evidence type="ECO:0008006" key="3">
    <source>
        <dbReference type="Google" id="ProtNLM"/>
    </source>
</evidence>
<dbReference type="AlphaFoldDB" id="A0A1E5KUL7"/>
<keyword evidence="2" id="KW-1185">Reference proteome</keyword>